<accession>A0ABQ7M578</accession>
<keyword evidence="3" id="KW-1185">Reference proteome</keyword>
<evidence type="ECO:0000256" key="1">
    <source>
        <dbReference type="SAM" id="MobiDB-lite"/>
    </source>
</evidence>
<proteinExistence type="predicted"/>
<feature type="region of interest" description="Disordered" evidence="1">
    <location>
        <begin position="1"/>
        <end position="82"/>
    </location>
</feature>
<evidence type="ECO:0000313" key="2">
    <source>
        <dbReference type="EMBL" id="KAG5393939.1"/>
    </source>
</evidence>
<dbReference type="Proteomes" id="UP000823674">
    <property type="component" value="Chromosome A06"/>
</dbReference>
<dbReference type="EMBL" id="JADBGQ010000006">
    <property type="protein sequence ID" value="KAG5393939.1"/>
    <property type="molecule type" value="Genomic_DNA"/>
</dbReference>
<organism evidence="2 3">
    <name type="scientific">Brassica rapa subsp. trilocularis</name>
    <dbReference type="NCBI Taxonomy" id="1813537"/>
    <lineage>
        <taxon>Eukaryota</taxon>
        <taxon>Viridiplantae</taxon>
        <taxon>Streptophyta</taxon>
        <taxon>Embryophyta</taxon>
        <taxon>Tracheophyta</taxon>
        <taxon>Spermatophyta</taxon>
        <taxon>Magnoliopsida</taxon>
        <taxon>eudicotyledons</taxon>
        <taxon>Gunneridae</taxon>
        <taxon>Pentapetalae</taxon>
        <taxon>rosids</taxon>
        <taxon>malvids</taxon>
        <taxon>Brassicales</taxon>
        <taxon>Brassicaceae</taxon>
        <taxon>Brassiceae</taxon>
        <taxon>Brassica</taxon>
    </lineage>
</organism>
<reference evidence="2 3" key="1">
    <citation type="submission" date="2021-03" db="EMBL/GenBank/DDBJ databases">
        <authorList>
            <person name="King G.J."/>
            <person name="Bancroft I."/>
            <person name="Baten A."/>
            <person name="Bloomfield J."/>
            <person name="Borpatragohain P."/>
            <person name="He Z."/>
            <person name="Irish N."/>
            <person name="Irwin J."/>
            <person name="Liu K."/>
            <person name="Mauleon R.P."/>
            <person name="Moore J."/>
            <person name="Morris R."/>
            <person name="Ostergaard L."/>
            <person name="Wang B."/>
            <person name="Wells R."/>
        </authorList>
    </citation>
    <scope>NUCLEOTIDE SEQUENCE [LARGE SCALE GENOMIC DNA]</scope>
    <source>
        <strain evidence="2">R-o-18</strain>
        <tissue evidence="2">Leaf</tissue>
    </source>
</reference>
<feature type="region of interest" description="Disordered" evidence="1">
    <location>
        <begin position="156"/>
        <end position="227"/>
    </location>
</feature>
<feature type="compositionally biased region" description="Low complexity" evidence="1">
    <location>
        <begin position="19"/>
        <end position="42"/>
    </location>
</feature>
<protein>
    <submittedName>
        <fullName evidence="2">Uncharacterized protein</fullName>
    </submittedName>
</protein>
<feature type="compositionally biased region" description="Polar residues" evidence="1">
    <location>
        <begin position="45"/>
        <end position="69"/>
    </location>
</feature>
<comment type="caution">
    <text evidence="2">The sequence shown here is derived from an EMBL/GenBank/DDBJ whole genome shotgun (WGS) entry which is preliminary data.</text>
</comment>
<gene>
    <name evidence="2" type="primary">A06g507260.1_BraROA</name>
    <name evidence="2" type="ORF">IGI04_023902</name>
</gene>
<evidence type="ECO:0000313" key="3">
    <source>
        <dbReference type="Proteomes" id="UP000823674"/>
    </source>
</evidence>
<name>A0ABQ7M578_BRACM</name>
<feature type="compositionally biased region" description="Basic and acidic residues" evidence="1">
    <location>
        <begin position="158"/>
        <end position="173"/>
    </location>
</feature>
<sequence>MTRKKNPKPQASGRSPTGSANSSSSLRSSAKSSAPGSPESAAKQAHSTEAASPSGDSTTQVLQLDSKQQAPDFPRSELPFSCTGTEAVENQIKLPLLTEITEVEDQSKLQELSAATVETNNTATAQEHMLPLTQPVPDANPPQDAMKIQASFSCPRINTERTKEKRNNTEKTKEKRNRKALIQSQLPIISGTEIVPLTSGPGPKPDAARSRKPGPTPSKQKKVTTQWVRTENQASLPVAIHDTIGCSSSQTPSYVRPPATEHDKAMLCVDLRANLFDGVQKSRVQLSASSTSDSELERIATLQLSQTERISY</sequence>